<dbReference type="CDD" id="cd01949">
    <property type="entry name" value="GGDEF"/>
    <property type="match status" value="1"/>
</dbReference>
<dbReference type="PANTHER" id="PTHR45138:SF9">
    <property type="entry name" value="DIGUANYLATE CYCLASE DGCM-RELATED"/>
    <property type="match status" value="1"/>
</dbReference>
<keyword evidence="3" id="KW-0472">Membrane</keyword>
<keyword evidence="6" id="KW-0808">Transferase</keyword>
<dbReference type="InterPro" id="IPR043128">
    <property type="entry name" value="Rev_trsase/Diguanyl_cyclase"/>
</dbReference>
<feature type="transmembrane region" description="Helical" evidence="3">
    <location>
        <begin position="206"/>
        <end position="231"/>
    </location>
</feature>
<name>A0ABV7T152_9SPHN</name>
<dbReference type="SMART" id="SM00267">
    <property type="entry name" value="GGDEF"/>
    <property type="match status" value="1"/>
</dbReference>
<feature type="transmembrane region" description="Helical" evidence="3">
    <location>
        <begin position="367"/>
        <end position="386"/>
    </location>
</feature>
<keyword evidence="6" id="KW-0548">Nucleotidyltransferase</keyword>
<sequence>MSIVRFLVLFTIAMSGIGLAPAQATIRAGNVGVPIATCVRPATPGLDAGTLLRTPSGFDCTTPQRAFGPGDYWVISQNLQLDSNGQRLGVRVASVWQTRMTLYALYADGVRAKIVTDARGATRNLQLGAIIENALPDRPVTLTRLLWHVEGSAAVRGIVLAPTVATERESAASNIVMAAIYAAFGGMCLALLLYNLGLAHALRHPFLPYYCAMMAGMLIYAFSSSGALAWVMPEVSNNDRLRLNYVLLAMTGVAATLFLRHFFEAGVIPRWLARGTDIASVALAVPTLAVVLLAPWQFRAFDLAYATGFALLICTAIPMMVCAWLKRSQFLWLFVIAWTAPIGLAVLRIGHGLNLVGYNFWIDNSTIVSMVFEALLSSLAIAYRILLITRERDAAKAQEIAARMLADADPLTGLMNRRSFLREAIGRADAQQLLLLDIDHFKRVNDTIGHDGGDEVLRLVARALRTGLRPSSLLARIGGEEFAIVTPLTDAIDPEELLATLRASRMPFDLTVTASIGMARGTLAREADWKTLYCAADLALFEAKRSGRDRSRDASNAAPRGRAAA</sequence>
<keyword evidence="3" id="KW-0812">Transmembrane</keyword>
<dbReference type="Pfam" id="PF07695">
    <property type="entry name" value="7TMR-DISM_7TM"/>
    <property type="match status" value="1"/>
</dbReference>
<dbReference type="InterPro" id="IPR029787">
    <property type="entry name" value="Nucleotide_cyclase"/>
</dbReference>
<dbReference type="SUPFAM" id="SSF55073">
    <property type="entry name" value="Nucleotide cyclase"/>
    <property type="match status" value="1"/>
</dbReference>
<dbReference type="RefSeq" id="WP_261294540.1">
    <property type="nucleotide sequence ID" value="NZ_JANQBK010000008.1"/>
</dbReference>
<keyword evidence="4" id="KW-0732">Signal</keyword>
<evidence type="ECO:0000313" key="6">
    <source>
        <dbReference type="EMBL" id="MFC3582034.1"/>
    </source>
</evidence>
<evidence type="ECO:0000256" key="4">
    <source>
        <dbReference type="SAM" id="SignalP"/>
    </source>
</evidence>
<reference evidence="7" key="1">
    <citation type="journal article" date="2019" name="Int. J. Syst. Evol. Microbiol.">
        <title>The Global Catalogue of Microorganisms (GCM) 10K type strain sequencing project: providing services to taxonomists for standard genome sequencing and annotation.</title>
        <authorList>
            <consortium name="The Broad Institute Genomics Platform"/>
            <consortium name="The Broad Institute Genome Sequencing Center for Infectious Disease"/>
            <person name="Wu L."/>
            <person name="Ma J."/>
        </authorList>
    </citation>
    <scope>NUCLEOTIDE SEQUENCE [LARGE SCALE GENOMIC DNA]</scope>
    <source>
        <strain evidence="7">KCTC 42739</strain>
    </source>
</reference>
<evidence type="ECO:0000256" key="3">
    <source>
        <dbReference type="SAM" id="Phobius"/>
    </source>
</evidence>
<dbReference type="Proteomes" id="UP001595713">
    <property type="component" value="Unassembled WGS sequence"/>
</dbReference>
<dbReference type="PANTHER" id="PTHR45138">
    <property type="entry name" value="REGULATORY COMPONENTS OF SENSORY TRANSDUCTION SYSTEM"/>
    <property type="match status" value="1"/>
</dbReference>
<feature type="transmembrane region" description="Helical" evidence="3">
    <location>
        <begin position="304"/>
        <end position="325"/>
    </location>
</feature>
<organism evidence="6 7">
    <name type="scientific">Sphingomonas hylomeconis</name>
    <dbReference type="NCBI Taxonomy" id="1395958"/>
    <lineage>
        <taxon>Bacteria</taxon>
        <taxon>Pseudomonadati</taxon>
        <taxon>Pseudomonadota</taxon>
        <taxon>Alphaproteobacteria</taxon>
        <taxon>Sphingomonadales</taxon>
        <taxon>Sphingomonadaceae</taxon>
        <taxon>Sphingomonas</taxon>
    </lineage>
</organism>
<dbReference type="Pfam" id="PF00990">
    <property type="entry name" value="GGDEF"/>
    <property type="match status" value="1"/>
</dbReference>
<evidence type="ECO:0000259" key="5">
    <source>
        <dbReference type="PROSITE" id="PS50887"/>
    </source>
</evidence>
<evidence type="ECO:0000256" key="2">
    <source>
        <dbReference type="ARBA" id="ARBA00034247"/>
    </source>
</evidence>
<comment type="caution">
    <text evidence="6">The sequence shown here is derived from an EMBL/GenBank/DDBJ whole genome shotgun (WGS) entry which is preliminary data.</text>
</comment>
<dbReference type="EMBL" id="JBHRXP010000009">
    <property type="protein sequence ID" value="MFC3582034.1"/>
    <property type="molecule type" value="Genomic_DNA"/>
</dbReference>
<keyword evidence="3" id="KW-1133">Transmembrane helix</keyword>
<dbReference type="EC" id="2.7.7.65" evidence="1"/>
<dbReference type="NCBIfam" id="TIGR00254">
    <property type="entry name" value="GGDEF"/>
    <property type="match status" value="1"/>
</dbReference>
<feature type="transmembrane region" description="Helical" evidence="3">
    <location>
        <begin position="275"/>
        <end position="298"/>
    </location>
</feature>
<proteinExistence type="predicted"/>
<dbReference type="InterPro" id="IPR050469">
    <property type="entry name" value="Diguanylate_Cyclase"/>
</dbReference>
<dbReference type="InterPro" id="IPR000160">
    <property type="entry name" value="GGDEF_dom"/>
</dbReference>
<gene>
    <name evidence="6" type="ORF">ACFONA_17835</name>
</gene>
<keyword evidence="7" id="KW-1185">Reference proteome</keyword>
<protein>
    <recommendedName>
        <fullName evidence="1">diguanylate cyclase</fullName>
        <ecNumber evidence="1">2.7.7.65</ecNumber>
    </recommendedName>
</protein>
<feature type="transmembrane region" description="Helical" evidence="3">
    <location>
        <begin position="175"/>
        <end position="194"/>
    </location>
</feature>
<comment type="catalytic activity">
    <reaction evidence="2">
        <text>2 GTP = 3',3'-c-di-GMP + 2 diphosphate</text>
        <dbReference type="Rhea" id="RHEA:24898"/>
        <dbReference type="ChEBI" id="CHEBI:33019"/>
        <dbReference type="ChEBI" id="CHEBI:37565"/>
        <dbReference type="ChEBI" id="CHEBI:58805"/>
        <dbReference type="EC" id="2.7.7.65"/>
    </reaction>
</comment>
<evidence type="ECO:0000256" key="1">
    <source>
        <dbReference type="ARBA" id="ARBA00012528"/>
    </source>
</evidence>
<feature type="domain" description="GGDEF" evidence="5">
    <location>
        <begin position="429"/>
        <end position="556"/>
    </location>
</feature>
<accession>A0ABV7T152</accession>
<feature type="transmembrane region" description="Helical" evidence="3">
    <location>
        <begin position="330"/>
        <end position="347"/>
    </location>
</feature>
<dbReference type="Gene3D" id="3.30.70.270">
    <property type="match status" value="1"/>
</dbReference>
<dbReference type="GO" id="GO:0052621">
    <property type="term" value="F:diguanylate cyclase activity"/>
    <property type="evidence" value="ECO:0007669"/>
    <property type="project" value="UniProtKB-EC"/>
</dbReference>
<dbReference type="PROSITE" id="PS50887">
    <property type="entry name" value="GGDEF"/>
    <property type="match status" value="1"/>
</dbReference>
<evidence type="ECO:0000313" key="7">
    <source>
        <dbReference type="Proteomes" id="UP001595713"/>
    </source>
</evidence>
<feature type="chain" id="PRO_5046909779" description="diguanylate cyclase" evidence="4">
    <location>
        <begin position="21"/>
        <end position="565"/>
    </location>
</feature>
<feature type="transmembrane region" description="Helical" evidence="3">
    <location>
        <begin position="243"/>
        <end position="263"/>
    </location>
</feature>
<feature type="signal peptide" evidence="4">
    <location>
        <begin position="1"/>
        <end position="20"/>
    </location>
</feature>
<dbReference type="InterPro" id="IPR011623">
    <property type="entry name" value="7TMR_DISM_rcpt_extracell_dom1"/>
</dbReference>